<feature type="region of interest" description="Disordered" evidence="6">
    <location>
        <begin position="289"/>
        <end position="378"/>
    </location>
</feature>
<keyword evidence="11" id="KW-1185">Reference proteome</keyword>
<evidence type="ECO:0000259" key="8">
    <source>
        <dbReference type="PROSITE" id="PS51380"/>
    </source>
</evidence>
<feature type="transmembrane region" description="Helical" evidence="7">
    <location>
        <begin position="772"/>
        <end position="791"/>
    </location>
</feature>
<feature type="transmembrane region" description="Helical" evidence="7">
    <location>
        <begin position="595"/>
        <end position="614"/>
    </location>
</feature>
<feature type="transmembrane region" description="Helical" evidence="7">
    <location>
        <begin position="811"/>
        <end position="829"/>
    </location>
</feature>
<feature type="region of interest" description="Disordered" evidence="6">
    <location>
        <begin position="34"/>
        <end position="68"/>
    </location>
</feature>
<evidence type="ECO:0000256" key="5">
    <source>
        <dbReference type="ARBA" id="ARBA00023136"/>
    </source>
</evidence>
<protein>
    <recommendedName>
        <fullName evidence="12">Xenotropic and polytropic retrovirus receptor 1</fullName>
    </recommendedName>
</protein>
<accession>A0A4R0RKJ1</accession>
<dbReference type="PROSITE" id="PS51382">
    <property type="entry name" value="SPX"/>
    <property type="match status" value="1"/>
</dbReference>
<dbReference type="Proteomes" id="UP000292702">
    <property type="component" value="Unassembled WGS sequence"/>
</dbReference>
<feature type="compositionally biased region" description="Polar residues" evidence="6">
    <location>
        <begin position="112"/>
        <end position="130"/>
    </location>
</feature>
<dbReference type="PROSITE" id="PS51380">
    <property type="entry name" value="EXS"/>
    <property type="match status" value="1"/>
</dbReference>
<dbReference type="InterPro" id="IPR004342">
    <property type="entry name" value="EXS_C"/>
</dbReference>
<feature type="transmembrane region" description="Helical" evidence="7">
    <location>
        <begin position="626"/>
        <end position="647"/>
    </location>
</feature>
<gene>
    <name evidence="10" type="ORF">EIP91_012395</name>
</gene>
<sequence length="941" mass="107771">MKFARYLEETQAPEWKKAYIDYRGLKKRITACRKERERANGKRPASPQLDFTPVTTHSHDGHELQPDEAGEDLADKTSVVNHGNQVSILSSDTIPYIQSPKPVAQPGRTHEFTQGSSSGSPAYTPYQSPTPRFVPTPNRSRAGSIVPEQAPGSEDGVQRAATVNMGMLPKLRRSNTFRLPTSLRRGLAGRWELDGSPKAAWDPTKPVSLAELYQLLTTTQRSFFNKLDTELDKVEAFYVEREKEMLQRVQTLRVQLHELQAHRQEYYDSHRESSWMNFSIMRPKARLLNDRFRSPEGGGRRRRHYVNGRRSSKASSSSRTNINKSPPLQGESSGSDPESPTSHFSHTANVSVDSPSQSSTKNLRQSIQKRAAGPLPAAVVRHDPEDYYHAKKKLKKAVMECYRGLEILNNYQTLNIIGFRKALKKYEKTTKIPAQQAYTTEKIEPQTFSSTQAVEAMMKDLEELFAARFTRGDKKKALTRLRGGTQHQSHHFSTFRSGLMLGLAVPALVDGVVESKLSYNVSQCIMLTELPGFQHDTREALPAWDGLLFVYSILFVPVFFALLVGLNLQVWAASRINYVFIFELDLRTKLDHRQYYEIPAFLMCTLCYAFWLSFKRIGENNVDPTIWPLIWLALTAVVVFNPLSIWYKRSRYWLVKNTSKLLVSGAHRVEFADFWMGLIFTLSNLYFIPCAYAGGLDTNWQDCSSKNPRWGIPFLLAILPLLARAVQSVRRYWDSRLPTHLINGGKYATGVIYYLTYFIWRNSGGGRGSSFVAWIVFATCYSLYAGAWDLLMDWSLLRPHARYHLLRSDVLYTNAVPVYYFAIISNIILRFSWVFYIPAQGPNFLLRSFITAMLEVLRRWQWNFFRLENEHLGNVDQYRVTREVPLPYATYDGGDDSDDDEDRRSRKSTSSGRSVTSNLRWRRGRNVQDNQEEPSDQLSSD</sequence>
<feature type="transmembrane region" description="Helical" evidence="7">
    <location>
        <begin position="548"/>
        <end position="574"/>
    </location>
</feature>
<comment type="caution">
    <text evidence="10">The sequence shown here is derived from an EMBL/GenBank/DDBJ whole genome shotgun (WGS) entry which is preliminary data.</text>
</comment>
<dbReference type="OrthoDB" id="9970435at2759"/>
<proteinExistence type="inferred from homology"/>
<dbReference type="GO" id="GO:0016036">
    <property type="term" value="P:cellular response to phosphate starvation"/>
    <property type="evidence" value="ECO:0007669"/>
    <property type="project" value="TreeGrafter"/>
</dbReference>
<feature type="transmembrane region" description="Helical" evidence="7">
    <location>
        <begin position="674"/>
        <end position="695"/>
    </location>
</feature>
<dbReference type="PANTHER" id="PTHR10783">
    <property type="entry name" value="XENOTROPIC AND POLYTROPIC RETROVIRUS RECEPTOR 1-RELATED"/>
    <property type="match status" value="1"/>
</dbReference>
<comment type="subcellular location">
    <subcellularLocation>
        <location evidence="1">Membrane</location>
        <topology evidence="1">Multi-pass membrane protein</topology>
    </subcellularLocation>
</comment>
<feature type="region of interest" description="Disordered" evidence="6">
    <location>
        <begin position="91"/>
        <end position="157"/>
    </location>
</feature>
<evidence type="ECO:0000256" key="1">
    <source>
        <dbReference type="ARBA" id="ARBA00004141"/>
    </source>
</evidence>
<feature type="domain" description="SPX" evidence="9">
    <location>
        <begin position="1"/>
        <end position="440"/>
    </location>
</feature>
<feature type="transmembrane region" description="Helical" evidence="7">
    <location>
        <begin position="741"/>
        <end position="760"/>
    </location>
</feature>
<evidence type="ECO:0000313" key="10">
    <source>
        <dbReference type="EMBL" id="TCD67423.1"/>
    </source>
</evidence>
<evidence type="ECO:0000256" key="3">
    <source>
        <dbReference type="ARBA" id="ARBA00022692"/>
    </source>
</evidence>
<feature type="domain" description="EXS" evidence="8">
    <location>
        <begin position="704"/>
        <end position="898"/>
    </location>
</feature>
<reference evidence="10 11" key="1">
    <citation type="submission" date="2018-11" db="EMBL/GenBank/DDBJ databases">
        <title>Genome assembly of Steccherinum ochraceum LE-BIN_3174, the white-rot fungus of the Steccherinaceae family (The Residual Polyporoid clade, Polyporales, Basidiomycota).</title>
        <authorList>
            <person name="Fedorova T.V."/>
            <person name="Glazunova O.A."/>
            <person name="Landesman E.O."/>
            <person name="Moiseenko K.V."/>
            <person name="Psurtseva N.V."/>
            <person name="Savinova O.S."/>
            <person name="Shakhova N.V."/>
            <person name="Tyazhelova T.V."/>
            <person name="Vasina D.V."/>
        </authorList>
    </citation>
    <scope>NUCLEOTIDE SEQUENCE [LARGE SCALE GENOMIC DNA]</scope>
    <source>
        <strain evidence="10 11">LE-BIN_3174</strain>
    </source>
</reference>
<feature type="compositionally biased region" description="Polar residues" evidence="6">
    <location>
        <begin position="320"/>
        <end position="368"/>
    </location>
</feature>
<dbReference type="GO" id="GO:0005794">
    <property type="term" value="C:Golgi apparatus"/>
    <property type="evidence" value="ECO:0007669"/>
    <property type="project" value="TreeGrafter"/>
</dbReference>
<dbReference type="GO" id="GO:0000822">
    <property type="term" value="F:inositol hexakisphosphate binding"/>
    <property type="evidence" value="ECO:0007669"/>
    <property type="project" value="TreeGrafter"/>
</dbReference>
<evidence type="ECO:0000259" key="9">
    <source>
        <dbReference type="PROSITE" id="PS51382"/>
    </source>
</evidence>
<dbReference type="GO" id="GO:0006817">
    <property type="term" value="P:phosphate ion transport"/>
    <property type="evidence" value="ECO:0007669"/>
    <property type="project" value="TreeGrafter"/>
</dbReference>
<dbReference type="Pfam" id="PF03124">
    <property type="entry name" value="EXS"/>
    <property type="match status" value="1"/>
</dbReference>
<evidence type="ECO:0000256" key="7">
    <source>
        <dbReference type="SAM" id="Phobius"/>
    </source>
</evidence>
<dbReference type="STRING" id="92696.A0A4R0RKJ1"/>
<dbReference type="PANTHER" id="PTHR10783:SF103">
    <property type="entry name" value="SOLUTE CARRIER FAMILY 53 MEMBER 1"/>
    <property type="match status" value="1"/>
</dbReference>
<evidence type="ECO:0008006" key="12">
    <source>
        <dbReference type="Google" id="ProtNLM"/>
    </source>
</evidence>
<dbReference type="EMBL" id="RWJN01000098">
    <property type="protein sequence ID" value="TCD67423.1"/>
    <property type="molecule type" value="Genomic_DNA"/>
</dbReference>
<dbReference type="Pfam" id="PF03105">
    <property type="entry name" value="SPX"/>
    <property type="match status" value="1"/>
</dbReference>
<dbReference type="CDD" id="cd14475">
    <property type="entry name" value="SPX_SYG1_like"/>
    <property type="match status" value="1"/>
</dbReference>
<evidence type="ECO:0000256" key="6">
    <source>
        <dbReference type="SAM" id="MobiDB-lite"/>
    </source>
</evidence>
<feature type="compositionally biased region" description="Low complexity" evidence="6">
    <location>
        <begin position="908"/>
        <end position="917"/>
    </location>
</feature>
<feature type="transmembrane region" description="Helical" evidence="7">
    <location>
        <begin position="710"/>
        <end position="729"/>
    </location>
</feature>
<keyword evidence="3 7" id="KW-0812">Transmembrane</keyword>
<name>A0A4R0RKJ1_9APHY</name>
<comment type="similarity">
    <text evidence="2">Belongs to the SYG1 (TC 2.A.94) family.</text>
</comment>
<keyword evidence="4 7" id="KW-1133">Transmembrane helix</keyword>
<evidence type="ECO:0000256" key="4">
    <source>
        <dbReference type="ARBA" id="ARBA00022989"/>
    </source>
</evidence>
<organism evidence="10 11">
    <name type="scientific">Steccherinum ochraceum</name>
    <dbReference type="NCBI Taxonomy" id="92696"/>
    <lineage>
        <taxon>Eukaryota</taxon>
        <taxon>Fungi</taxon>
        <taxon>Dikarya</taxon>
        <taxon>Basidiomycota</taxon>
        <taxon>Agaricomycotina</taxon>
        <taxon>Agaricomycetes</taxon>
        <taxon>Polyporales</taxon>
        <taxon>Steccherinaceae</taxon>
        <taxon>Steccherinum</taxon>
    </lineage>
</organism>
<dbReference type="AlphaFoldDB" id="A0A4R0RKJ1"/>
<dbReference type="InterPro" id="IPR004331">
    <property type="entry name" value="SPX_dom"/>
</dbReference>
<evidence type="ECO:0000256" key="2">
    <source>
        <dbReference type="ARBA" id="ARBA00009665"/>
    </source>
</evidence>
<keyword evidence="5 7" id="KW-0472">Membrane</keyword>
<feature type="region of interest" description="Disordered" evidence="6">
    <location>
        <begin position="889"/>
        <end position="941"/>
    </location>
</feature>
<feature type="compositionally biased region" description="Basic residues" evidence="6">
    <location>
        <begin position="300"/>
        <end position="312"/>
    </location>
</feature>
<evidence type="ECO:0000313" key="11">
    <source>
        <dbReference type="Proteomes" id="UP000292702"/>
    </source>
</evidence>
<dbReference type="GO" id="GO:0005886">
    <property type="term" value="C:plasma membrane"/>
    <property type="evidence" value="ECO:0007669"/>
    <property type="project" value="TreeGrafter"/>
</dbReference>